<keyword evidence="3 7" id="KW-0812">Transmembrane</keyword>
<keyword evidence="10" id="KW-1185">Reference proteome</keyword>
<reference evidence="9 10" key="1">
    <citation type="submission" date="2019-07" db="EMBL/GenBank/DDBJ databases">
        <title>Complete genome of Crassaminicella thermophila SY095.</title>
        <authorList>
            <person name="Li X."/>
        </authorList>
    </citation>
    <scope>NUCLEOTIDE SEQUENCE [LARGE SCALE GENOMIC DNA]</scope>
    <source>
        <strain evidence="9 10">SY095</strain>
    </source>
</reference>
<dbReference type="Pfam" id="PF02687">
    <property type="entry name" value="FtsX"/>
    <property type="match status" value="2"/>
</dbReference>
<feature type="domain" description="ABC3 transporter permease C-terminal" evidence="8">
    <location>
        <begin position="656"/>
        <end position="770"/>
    </location>
</feature>
<feature type="transmembrane region" description="Helical" evidence="7">
    <location>
        <begin position="433"/>
        <end position="451"/>
    </location>
</feature>
<dbReference type="InterPro" id="IPR050250">
    <property type="entry name" value="Macrolide_Exporter_MacB"/>
</dbReference>
<gene>
    <name evidence="9" type="ORF">FQB35_08590</name>
</gene>
<evidence type="ECO:0000313" key="9">
    <source>
        <dbReference type="EMBL" id="QEK12428.1"/>
    </source>
</evidence>
<dbReference type="GO" id="GO:0005886">
    <property type="term" value="C:plasma membrane"/>
    <property type="evidence" value="ECO:0007669"/>
    <property type="project" value="UniProtKB-SubCell"/>
</dbReference>
<feature type="transmembrane region" description="Helical" evidence="7">
    <location>
        <begin position="316"/>
        <end position="338"/>
    </location>
</feature>
<keyword evidence="2" id="KW-1003">Cell membrane</keyword>
<comment type="subcellular location">
    <subcellularLocation>
        <location evidence="1">Cell membrane</location>
        <topology evidence="1">Multi-pass membrane protein</topology>
    </subcellularLocation>
</comment>
<feature type="transmembrane region" description="Helical" evidence="7">
    <location>
        <begin position="649"/>
        <end position="672"/>
    </location>
</feature>
<organism evidence="9 10">
    <name type="scientific">Crassaminicella thermophila</name>
    <dbReference type="NCBI Taxonomy" id="2599308"/>
    <lineage>
        <taxon>Bacteria</taxon>
        <taxon>Bacillati</taxon>
        <taxon>Bacillota</taxon>
        <taxon>Clostridia</taxon>
        <taxon>Eubacteriales</taxon>
        <taxon>Clostridiaceae</taxon>
        <taxon>Crassaminicella</taxon>
    </lineage>
</organism>
<dbReference type="InterPro" id="IPR003838">
    <property type="entry name" value="ABC3_permease_C"/>
</dbReference>
<accession>A0A5C0SGS8</accession>
<evidence type="ECO:0000313" key="10">
    <source>
        <dbReference type="Proteomes" id="UP000324646"/>
    </source>
</evidence>
<dbReference type="PANTHER" id="PTHR30572">
    <property type="entry name" value="MEMBRANE COMPONENT OF TRANSPORTER-RELATED"/>
    <property type="match status" value="1"/>
</dbReference>
<dbReference type="AlphaFoldDB" id="A0A5C0SGS8"/>
<dbReference type="Proteomes" id="UP000324646">
    <property type="component" value="Chromosome"/>
</dbReference>
<evidence type="ECO:0000256" key="4">
    <source>
        <dbReference type="ARBA" id="ARBA00022989"/>
    </source>
</evidence>
<keyword evidence="4 7" id="KW-1133">Transmembrane helix</keyword>
<feature type="transmembrane region" description="Helical" evidence="7">
    <location>
        <begin position="268"/>
        <end position="285"/>
    </location>
</feature>
<evidence type="ECO:0000256" key="7">
    <source>
        <dbReference type="SAM" id="Phobius"/>
    </source>
</evidence>
<sequence length="783" mass="89988">MHKLDVRLLRFMKKSKGQFLAITALVIVGLMFYTALSAAAINMGRTLKDYYHVTNFADIYVKVVKIPQKDVKNLENINGIKRVAGRVVFDVPLKVENEKEKVNVRVISIPDKDETINSLFMKEGAYISSEIKDVMVLEQFAKARKIKLNQILKLQIDGKEYNLKVKGIVASPEYIYLMEDEQSLLPEPGKFGVLFVSNKFAQQSFGFEDSYNEIVIQAKSEYDVEKIKKKLEKILKRYGVKRIITKEEQLSNRMISEEISQLKKSSNTIPLVFLGVAAIIIGVMVSKTVKNDRMAIGVLKALGFNNVQIIFHYTKYALMIGIIGAIIGTVFGMVLSGYMTKLYIQFYNIPMLKINFYYRYMFLAVFISSVFCIISGLLGARKVLNILPAESMRPEAPKVGKSIWLEKIIILWERISFSWKIVLRDIFRNKKRFVFITFGIALTYAITLIPLHQNHLFIKIFHTHYGTFQRMDYNINFSRPMHMKVINDITHIVETDKIEPKIEYPFEIVYGWKSKVVTVIGLKKNTEFYYFVNLKNKKIDIPKKGIVLSENLARYLGVKKGEQVKIKTFIPDREDIYVEVKEIIKQSLGINAYMNIQQMNTKLLDKKLITGVYLDTNDNVKEKLENAKNITSIKSLEDSRNVFKQFLKLTIFSIGIMILFAGILGFAIVYNATVMSISERRLEFSSLRVLGFTKKEIYRIISKENGIMTILGIIMGIPIGKYMVYSIMQAFNTELYTLDTDVALSTYVFAGIFTIVFVSLSQLFTLRKINGLDFMEALKNRIS</sequence>
<comment type="similarity">
    <text evidence="6">Belongs to the ABC-4 integral membrane protein family.</text>
</comment>
<dbReference type="OrthoDB" id="5137249at2"/>
<evidence type="ECO:0000256" key="1">
    <source>
        <dbReference type="ARBA" id="ARBA00004651"/>
    </source>
</evidence>
<feature type="transmembrane region" description="Helical" evidence="7">
    <location>
        <begin position="358"/>
        <end position="378"/>
    </location>
</feature>
<feature type="transmembrane region" description="Helical" evidence="7">
    <location>
        <begin position="744"/>
        <end position="766"/>
    </location>
</feature>
<evidence type="ECO:0000256" key="3">
    <source>
        <dbReference type="ARBA" id="ARBA00022692"/>
    </source>
</evidence>
<dbReference type="GO" id="GO:0022857">
    <property type="term" value="F:transmembrane transporter activity"/>
    <property type="evidence" value="ECO:0007669"/>
    <property type="project" value="TreeGrafter"/>
</dbReference>
<dbReference type="EMBL" id="CP042243">
    <property type="protein sequence ID" value="QEK12428.1"/>
    <property type="molecule type" value="Genomic_DNA"/>
</dbReference>
<evidence type="ECO:0000256" key="2">
    <source>
        <dbReference type="ARBA" id="ARBA00022475"/>
    </source>
</evidence>
<keyword evidence="5 7" id="KW-0472">Membrane</keyword>
<proteinExistence type="inferred from homology"/>
<dbReference type="PANTHER" id="PTHR30572:SF4">
    <property type="entry name" value="ABC TRANSPORTER PERMEASE YTRF"/>
    <property type="match status" value="1"/>
</dbReference>
<name>A0A5C0SGS8_CRATE</name>
<protein>
    <submittedName>
        <fullName evidence="9">FtsX-like permease family protein</fullName>
    </submittedName>
</protein>
<evidence type="ECO:0000256" key="6">
    <source>
        <dbReference type="ARBA" id="ARBA00038076"/>
    </source>
</evidence>
<evidence type="ECO:0000256" key="5">
    <source>
        <dbReference type="ARBA" id="ARBA00023136"/>
    </source>
</evidence>
<dbReference type="KEGG" id="crs:FQB35_08590"/>
<feature type="transmembrane region" description="Helical" evidence="7">
    <location>
        <begin position="705"/>
        <end position="724"/>
    </location>
</feature>
<evidence type="ECO:0000259" key="8">
    <source>
        <dbReference type="Pfam" id="PF02687"/>
    </source>
</evidence>
<feature type="domain" description="ABC3 transporter permease C-terminal" evidence="8">
    <location>
        <begin position="268"/>
        <end position="386"/>
    </location>
</feature>